<keyword evidence="6 9" id="KW-0067">ATP-binding</keyword>
<dbReference type="SUPFAM" id="SSF56112">
    <property type="entry name" value="Protein kinase-like (PK-like)"/>
    <property type="match status" value="1"/>
</dbReference>
<dbReference type="GO" id="GO:0050684">
    <property type="term" value="P:regulation of mRNA processing"/>
    <property type="evidence" value="ECO:0007669"/>
    <property type="project" value="TreeGrafter"/>
</dbReference>
<feature type="binding site" evidence="9">
    <location>
        <position position="990"/>
    </location>
    <ligand>
        <name>ATP</name>
        <dbReference type="ChEBI" id="CHEBI:30616"/>
    </ligand>
</feature>
<feature type="region of interest" description="Disordered" evidence="10">
    <location>
        <begin position="1607"/>
        <end position="1652"/>
    </location>
</feature>
<feature type="compositionally biased region" description="Basic and acidic residues" evidence="10">
    <location>
        <begin position="579"/>
        <end position="589"/>
    </location>
</feature>
<evidence type="ECO:0000259" key="11">
    <source>
        <dbReference type="PROSITE" id="PS50011"/>
    </source>
</evidence>
<keyword evidence="13" id="KW-1185">Reference proteome</keyword>
<keyword evidence="2" id="KW-0723">Serine/threonine-protein kinase</keyword>
<accession>A0AAD4N195</accession>
<dbReference type="PANTHER" id="PTHR47634">
    <property type="entry name" value="PROTEIN KINASE DOMAIN-CONTAINING PROTEIN-RELATED"/>
    <property type="match status" value="1"/>
</dbReference>
<dbReference type="InterPro" id="IPR011009">
    <property type="entry name" value="Kinase-like_dom_sf"/>
</dbReference>
<evidence type="ECO:0000256" key="3">
    <source>
        <dbReference type="ARBA" id="ARBA00022679"/>
    </source>
</evidence>
<dbReference type="GO" id="GO:0004674">
    <property type="term" value="F:protein serine/threonine kinase activity"/>
    <property type="evidence" value="ECO:0007669"/>
    <property type="project" value="UniProtKB-KW"/>
</dbReference>
<feature type="region of interest" description="Disordered" evidence="10">
    <location>
        <begin position="90"/>
        <end position="138"/>
    </location>
</feature>
<dbReference type="Gene3D" id="3.30.200.20">
    <property type="entry name" value="Phosphorylase Kinase, domain 1"/>
    <property type="match status" value="1"/>
</dbReference>
<feature type="compositionally biased region" description="Polar residues" evidence="10">
    <location>
        <begin position="1614"/>
        <end position="1645"/>
    </location>
</feature>
<proteinExistence type="predicted"/>
<dbReference type="EMBL" id="JAKKPZ010000013">
    <property type="protein sequence ID" value="KAI1714417.1"/>
    <property type="molecule type" value="Genomic_DNA"/>
</dbReference>
<reference evidence="12" key="1">
    <citation type="submission" date="2022-01" db="EMBL/GenBank/DDBJ databases">
        <title>Genome Sequence Resource for Two Populations of Ditylenchus destructor, the Migratory Endoparasitic Phytonematode.</title>
        <authorList>
            <person name="Zhang H."/>
            <person name="Lin R."/>
            <person name="Xie B."/>
        </authorList>
    </citation>
    <scope>NUCLEOTIDE SEQUENCE</scope>
    <source>
        <strain evidence="12">BazhouSP</strain>
    </source>
</reference>
<dbReference type="FunFam" id="3.30.200.20:FF:000163">
    <property type="entry name" value="SRSF protein kinase 2 isoform X1"/>
    <property type="match status" value="1"/>
</dbReference>
<dbReference type="PROSITE" id="PS00108">
    <property type="entry name" value="PROTEIN_KINASE_ST"/>
    <property type="match status" value="1"/>
</dbReference>
<dbReference type="GO" id="GO:0005524">
    <property type="term" value="F:ATP binding"/>
    <property type="evidence" value="ECO:0007669"/>
    <property type="project" value="UniProtKB-UniRule"/>
</dbReference>
<evidence type="ECO:0000256" key="7">
    <source>
        <dbReference type="ARBA" id="ARBA00047899"/>
    </source>
</evidence>
<feature type="compositionally biased region" description="Acidic residues" evidence="10">
    <location>
        <begin position="1354"/>
        <end position="1364"/>
    </location>
</feature>
<evidence type="ECO:0000313" key="12">
    <source>
        <dbReference type="EMBL" id="KAI1714417.1"/>
    </source>
</evidence>
<feature type="compositionally biased region" description="Basic and acidic residues" evidence="10">
    <location>
        <begin position="1172"/>
        <end position="1183"/>
    </location>
</feature>
<feature type="region of interest" description="Disordered" evidence="10">
    <location>
        <begin position="565"/>
        <end position="631"/>
    </location>
</feature>
<evidence type="ECO:0000256" key="10">
    <source>
        <dbReference type="SAM" id="MobiDB-lite"/>
    </source>
</evidence>
<comment type="caution">
    <text evidence="12">The sequence shown here is derived from an EMBL/GenBank/DDBJ whole genome shotgun (WGS) entry which is preliminary data.</text>
</comment>
<dbReference type="PANTHER" id="PTHR47634:SF9">
    <property type="entry name" value="PROTEIN KINASE DOMAIN-CONTAINING PROTEIN-RELATED"/>
    <property type="match status" value="1"/>
</dbReference>
<dbReference type="InterPro" id="IPR000719">
    <property type="entry name" value="Prot_kinase_dom"/>
</dbReference>
<evidence type="ECO:0000256" key="4">
    <source>
        <dbReference type="ARBA" id="ARBA00022741"/>
    </source>
</evidence>
<feature type="region of interest" description="Disordered" evidence="10">
    <location>
        <begin position="1142"/>
        <end position="1162"/>
    </location>
</feature>
<evidence type="ECO:0000256" key="2">
    <source>
        <dbReference type="ARBA" id="ARBA00022527"/>
    </source>
</evidence>
<dbReference type="Pfam" id="PF00069">
    <property type="entry name" value="Pkinase"/>
    <property type="match status" value="2"/>
</dbReference>
<comment type="catalytic activity">
    <reaction evidence="8">
        <text>L-seryl-[protein] + ATP = O-phospho-L-seryl-[protein] + ADP + H(+)</text>
        <dbReference type="Rhea" id="RHEA:17989"/>
        <dbReference type="Rhea" id="RHEA-COMP:9863"/>
        <dbReference type="Rhea" id="RHEA-COMP:11604"/>
        <dbReference type="ChEBI" id="CHEBI:15378"/>
        <dbReference type="ChEBI" id="CHEBI:29999"/>
        <dbReference type="ChEBI" id="CHEBI:30616"/>
        <dbReference type="ChEBI" id="CHEBI:83421"/>
        <dbReference type="ChEBI" id="CHEBI:456216"/>
        <dbReference type="EC" id="2.7.11.1"/>
    </reaction>
</comment>
<dbReference type="PROSITE" id="PS00107">
    <property type="entry name" value="PROTEIN_KINASE_ATP"/>
    <property type="match status" value="1"/>
</dbReference>
<evidence type="ECO:0000256" key="6">
    <source>
        <dbReference type="ARBA" id="ARBA00022840"/>
    </source>
</evidence>
<dbReference type="GO" id="GO:0000245">
    <property type="term" value="P:spliceosomal complex assembly"/>
    <property type="evidence" value="ECO:0007669"/>
    <property type="project" value="TreeGrafter"/>
</dbReference>
<feature type="region of interest" description="Disordered" evidence="10">
    <location>
        <begin position="206"/>
        <end position="231"/>
    </location>
</feature>
<dbReference type="GO" id="GO:0005737">
    <property type="term" value="C:cytoplasm"/>
    <property type="evidence" value="ECO:0007669"/>
    <property type="project" value="TreeGrafter"/>
</dbReference>
<dbReference type="InterPro" id="IPR017441">
    <property type="entry name" value="Protein_kinase_ATP_BS"/>
</dbReference>
<dbReference type="InterPro" id="IPR051334">
    <property type="entry name" value="SRPK"/>
</dbReference>
<keyword evidence="4 9" id="KW-0547">Nucleotide-binding</keyword>
<keyword evidence="3" id="KW-0808">Transferase</keyword>
<feature type="compositionally biased region" description="Basic and acidic residues" evidence="10">
    <location>
        <begin position="1269"/>
        <end position="1321"/>
    </location>
</feature>
<evidence type="ECO:0000256" key="5">
    <source>
        <dbReference type="ARBA" id="ARBA00022777"/>
    </source>
</evidence>
<gene>
    <name evidence="12" type="ORF">DdX_08512</name>
</gene>
<feature type="region of interest" description="Disordered" evidence="10">
    <location>
        <begin position="302"/>
        <end position="322"/>
    </location>
</feature>
<feature type="compositionally biased region" description="Acidic residues" evidence="10">
    <location>
        <begin position="913"/>
        <end position="939"/>
    </location>
</feature>
<feature type="region of interest" description="Disordered" evidence="10">
    <location>
        <begin position="894"/>
        <end position="947"/>
    </location>
</feature>
<feature type="region of interest" description="Disordered" evidence="10">
    <location>
        <begin position="1262"/>
        <end position="1397"/>
    </location>
</feature>
<feature type="domain" description="Protein kinase" evidence="11">
    <location>
        <begin position="961"/>
        <end position="1607"/>
    </location>
</feature>
<dbReference type="EC" id="2.7.11.1" evidence="1"/>
<dbReference type="SMART" id="SM00220">
    <property type="entry name" value="S_TKc"/>
    <property type="match status" value="1"/>
</dbReference>
<sequence>MFVLAISRWLGVANRKRKDKNQTDAPHEVPIIRKVSISCSSNSSMDGIAKPGPIVEDELSINEREEEFLEASTSFTDLLADIGHDVVTEAKSPSAGSNLNLPPGLTPPSSVKSVNRSSSSSTRLPHMDTKTGVPPRFSPVRKLSMTVSQEEDEFIKQMAPKASAETLLTSSQDDLIFDASNGLVFDSSNGSTDQIPGDMSKSVYVDAEEKGGSDLPSPNGIQSKSGDDPMSKSIYVDAEEDASKVFKKEGSVDSNALYHSIYVDALEGEDAENNIEDNEEFGNEVKLLTQDFLKGINQDVEDIEESDSTSNNTRALEDKTEFKQEDDTTLLEEIKNRYRFEFGRPEPENPVTVIYGNPSLTFDTCSSNIETEAEFSKNGSSQEYSAEVQKQSDTETVAANLGTPLLATENFNLSLSKSGTRLAKPARRTLPIPSYARARSNSKEPEERSILQNFDIETAKLPQARETEASVYVPLHDSVEQMATFSQKNVTSPTFEFSQTHNAKRIAKKTLPTFSQACGRKSIKASEEATVSPSFYISRDLPDLTGDAASLVPISSKDAVKMQTKATEESEISPNFEISPKEPESDEGVKSTISMPSHDTVEVSTKAPEESEISPNFDISPKEHRSADTAESTLPISSQVNVKICTKAAEESLISPKFYLLRNESKFANSAESSVPISSQASVDLKAKVSEEATTPPTFDIKSNNLDKSKGAVSIVNTPVCGPSEAASFTFHDNIIVNSHKDQSLEEAEAVVTLKEDEEVDLIATSPCNDNGGLKKSKTFDDGMLVNNSARALKASKGKNQKFPEDILYQGQSGSGQLNAAELAAMKEKLRSYYEAHGAMMPSMGDDPAFDAMCVPPEFFDPMAPHPNYMYNVAPGYHLNEYIGMNGGMGGKGEISPSAGSISPAHQNGGVEPGDDYDDGEVECEQEGVLGSDDEEQEDPKDYRKGGYHPVQIGDVFNGRYHVIRKLGWGHFSTVWLCWDTQSKQFVALKIVKSAEHYTEAALDEIKLLKSVCESDPDDSGCQRIVQLLDEFQVNGVNGTHVCMVFEVLGCNLLKLIIRSNYEGLPLEQVRVIIREVLEGLHYLHSKCQIIHTDIKPENVLVSMSRDEVRKMAGDAILAGKLGVQMSGSAVCTAPKKFKKMMEEGVSKSKKKKLKKKRKKQRELLEQQLKEMEGLKVDPHLGEQENEQPLPVSSSLHFPIVGENPLYAPPHKSTMPNSGDVAFWKSSHNLGAKCSGPSEEAFDKLQNVEAIPRVALGKPKSMQATLVGAEDHVHDDKAKNSHKEKRDDSPSPPVDRDESAVQDAKADSKKNSIKFEEKGVKIETPNAEDGDSELSVPRAIEELVGVQSPSSADESVEMDDEEEPVEKGRSKKKSKKSKKAGEKIAKPTDFGGQSFGNIKEEGELDDTTHPLYHMLASSPFASPRSDFDPAMLQACQQNMEGPTTFNVKIADLGNACWTHHHFTEDIQTRQYRALEVIIGAGYGPPADIWSTACMAFELATGDYLFEPHSGAAYSRDEDHLAHIIELLGSITPSTFKKGAHWKEFFHKTGRLLHIPQLKPWSLVEVLTQKYQWPFEQARSFAAFLMPMLAYEPSERASAEQCLKHHWLKEPKPANNASPENPQLPEQTNGKSPTKSKQTGGKQSRVSVKLNEV</sequence>
<dbReference type="InterPro" id="IPR008271">
    <property type="entry name" value="Ser/Thr_kinase_AS"/>
</dbReference>
<evidence type="ECO:0000256" key="1">
    <source>
        <dbReference type="ARBA" id="ARBA00012513"/>
    </source>
</evidence>
<keyword evidence="5 12" id="KW-0418">Kinase</keyword>
<evidence type="ECO:0000256" key="8">
    <source>
        <dbReference type="ARBA" id="ARBA00048679"/>
    </source>
</evidence>
<feature type="region of interest" description="Disordered" evidence="10">
    <location>
        <begin position="1172"/>
        <end position="1191"/>
    </location>
</feature>
<comment type="catalytic activity">
    <reaction evidence="7">
        <text>L-threonyl-[protein] + ATP = O-phospho-L-threonyl-[protein] + ADP + H(+)</text>
        <dbReference type="Rhea" id="RHEA:46608"/>
        <dbReference type="Rhea" id="RHEA-COMP:11060"/>
        <dbReference type="Rhea" id="RHEA-COMP:11605"/>
        <dbReference type="ChEBI" id="CHEBI:15378"/>
        <dbReference type="ChEBI" id="CHEBI:30013"/>
        <dbReference type="ChEBI" id="CHEBI:30616"/>
        <dbReference type="ChEBI" id="CHEBI:61977"/>
        <dbReference type="ChEBI" id="CHEBI:456216"/>
        <dbReference type="EC" id="2.7.11.1"/>
    </reaction>
</comment>
<name>A0AAD4N195_9BILA</name>
<dbReference type="FunFam" id="1.10.510.10:FF:001037">
    <property type="entry name" value="SRSF protein kinase 2"/>
    <property type="match status" value="1"/>
</dbReference>
<dbReference type="PROSITE" id="PS50011">
    <property type="entry name" value="PROTEIN_KINASE_DOM"/>
    <property type="match status" value="1"/>
</dbReference>
<feature type="compositionally biased region" description="Basic residues" evidence="10">
    <location>
        <begin position="1369"/>
        <end position="1378"/>
    </location>
</feature>
<dbReference type="Gene3D" id="1.10.510.10">
    <property type="entry name" value="Transferase(Phosphotransferase) domain 1"/>
    <property type="match status" value="2"/>
</dbReference>
<feature type="compositionally biased region" description="Low complexity" evidence="10">
    <location>
        <begin position="109"/>
        <end position="121"/>
    </location>
</feature>
<evidence type="ECO:0000256" key="9">
    <source>
        <dbReference type="PROSITE-ProRule" id="PRU10141"/>
    </source>
</evidence>
<organism evidence="12 13">
    <name type="scientific">Ditylenchus destructor</name>
    <dbReference type="NCBI Taxonomy" id="166010"/>
    <lineage>
        <taxon>Eukaryota</taxon>
        <taxon>Metazoa</taxon>
        <taxon>Ecdysozoa</taxon>
        <taxon>Nematoda</taxon>
        <taxon>Chromadorea</taxon>
        <taxon>Rhabditida</taxon>
        <taxon>Tylenchina</taxon>
        <taxon>Tylenchomorpha</taxon>
        <taxon>Sphaerularioidea</taxon>
        <taxon>Anguinidae</taxon>
        <taxon>Anguininae</taxon>
        <taxon>Ditylenchus</taxon>
    </lineage>
</organism>
<dbReference type="Proteomes" id="UP001201812">
    <property type="component" value="Unassembled WGS sequence"/>
</dbReference>
<evidence type="ECO:0000313" key="13">
    <source>
        <dbReference type="Proteomes" id="UP001201812"/>
    </source>
</evidence>
<dbReference type="GO" id="GO:0005634">
    <property type="term" value="C:nucleus"/>
    <property type="evidence" value="ECO:0007669"/>
    <property type="project" value="TreeGrafter"/>
</dbReference>
<protein>
    <recommendedName>
        <fullName evidence="1">non-specific serine/threonine protein kinase</fullName>
        <ecNumber evidence="1">2.7.11.1</ecNumber>
    </recommendedName>
</protein>
<feature type="compositionally biased region" description="Basic residues" evidence="10">
    <location>
        <begin position="1148"/>
        <end position="1161"/>
    </location>
</feature>